<sequence>MSIHSALPLRTFDLHQVCYEGALERCCLVVGRLRPDILEVAEQPPAITYIDDAGRKRRHIFDFRFTTTDGKRLLAAVKPSALIAVSGIDRIVELVAEQISPSVADFLVLITEEKLSRVNLFNVQAVNMETRDLCAENDAALAKVIRKMNGQASIGELVEKSTLGGYGYDAVVRSVFAGQLRLVEYCKLDFDTLLTRAPKGNA</sequence>
<gene>
    <name evidence="1" type="ORF">SAMN05443248_0661</name>
</gene>
<dbReference type="RefSeq" id="WP_079599983.1">
    <property type="nucleotide sequence ID" value="NZ_LT670817.1"/>
</dbReference>
<proteinExistence type="predicted"/>
<dbReference type="AlphaFoldDB" id="A0A1M5HVG5"/>
<dbReference type="Proteomes" id="UP000189796">
    <property type="component" value="Chromosome I"/>
</dbReference>
<organism evidence="1 2">
    <name type="scientific">Bradyrhizobium erythrophlei</name>
    <dbReference type="NCBI Taxonomy" id="1437360"/>
    <lineage>
        <taxon>Bacteria</taxon>
        <taxon>Pseudomonadati</taxon>
        <taxon>Pseudomonadota</taxon>
        <taxon>Alphaproteobacteria</taxon>
        <taxon>Hyphomicrobiales</taxon>
        <taxon>Nitrobacteraceae</taxon>
        <taxon>Bradyrhizobium</taxon>
    </lineage>
</organism>
<protein>
    <recommendedName>
        <fullName evidence="3">TnsA endonuclease N terminal</fullName>
    </recommendedName>
</protein>
<accession>A0A1M5HVG5</accession>
<dbReference type="EMBL" id="LT670817">
    <property type="protein sequence ID" value="SHG19968.1"/>
    <property type="molecule type" value="Genomic_DNA"/>
</dbReference>
<evidence type="ECO:0008006" key="3">
    <source>
        <dbReference type="Google" id="ProtNLM"/>
    </source>
</evidence>
<evidence type="ECO:0000313" key="2">
    <source>
        <dbReference type="Proteomes" id="UP000189796"/>
    </source>
</evidence>
<evidence type="ECO:0000313" key="1">
    <source>
        <dbReference type="EMBL" id="SHG19968.1"/>
    </source>
</evidence>
<dbReference type="OrthoDB" id="7982727at2"/>
<name>A0A1M5HVG5_9BRAD</name>
<reference evidence="1 2" key="1">
    <citation type="submission" date="2016-11" db="EMBL/GenBank/DDBJ databases">
        <authorList>
            <person name="Jaros S."/>
            <person name="Januszkiewicz K."/>
            <person name="Wedrychowicz H."/>
        </authorList>
    </citation>
    <scope>NUCLEOTIDE SEQUENCE [LARGE SCALE GENOMIC DNA]</scope>
    <source>
        <strain evidence="1 2">GAS138</strain>
    </source>
</reference>